<dbReference type="AlphaFoldDB" id="A0A815NGC9"/>
<reference evidence="1" key="1">
    <citation type="submission" date="2021-02" db="EMBL/GenBank/DDBJ databases">
        <authorList>
            <person name="Nowell W R."/>
        </authorList>
    </citation>
    <scope>NUCLEOTIDE SEQUENCE</scope>
</reference>
<evidence type="ECO:0000313" key="2">
    <source>
        <dbReference type="EMBL" id="CAF5120475.1"/>
    </source>
</evidence>
<proteinExistence type="predicted"/>
<organism evidence="1 3">
    <name type="scientific">Rotaria magnacalcarata</name>
    <dbReference type="NCBI Taxonomy" id="392030"/>
    <lineage>
        <taxon>Eukaryota</taxon>
        <taxon>Metazoa</taxon>
        <taxon>Spiralia</taxon>
        <taxon>Gnathifera</taxon>
        <taxon>Rotifera</taxon>
        <taxon>Eurotatoria</taxon>
        <taxon>Bdelloidea</taxon>
        <taxon>Philodinida</taxon>
        <taxon>Philodinidae</taxon>
        <taxon>Rotaria</taxon>
    </lineage>
</organism>
<name>A0A815NGC9_9BILA</name>
<feature type="non-terminal residue" evidence="1">
    <location>
        <position position="25"/>
    </location>
</feature>
<comment type="caution">
    <text evidence="1">The sequence shown here is derived from an EMBL/GenBank/DDBJ whole genome shotgun (WGS) entry which is preliminary data.</text>
</comment>
<evidence type="ECO:0000313" key="3">
    <source>
        <dbReference type="Proteomes" id="UP000663855"/>
    </source>
</evidence>
<gene>
    <name evidence="2" type="ORF">BYL167_LOCUS66994</name>
    <name evidence="1" type="ORF">CJN711_LOCUS23885</name>
</gene>
<evidence type="ECO:0000313" key="1">
    <source>
        <dbReference type="EMBL" id="CAF1437365.1"/>
    </source>
</evidence>
<accession>A0A815NGC9</accession>
<dbReference type="Proteomes" id="UP000663855">
    <property type="component" value="Unassembled WGS sequence"/>
</dbReference>
<sequence length="25" mass="2819">MNILAGEIQTVSREHSSLLHLNRSI</sequence>
<dbReference type="EMBL" id="CAJOBH010244536">
    <property type="protein sequence ID" value="CAF5120475.1"/>
    <property type="molecule type" value="Genomic_DNA"/>
</dbReference>
<protein>
    <submittedName>
        <fullName evidence="1">Uncharacterized protein</fullName>
    </submittedName>
</protein>
<dbReference type="Proteomes" id="UP000681967">
    <property type="component" value="Unassembled WGS sequence"/>
</dbReference>
<dbReference type="EMBL" id="CAJNOV010011118">
    <property type="protein sequence ID" value="CAF1437365.1"/>
    <property type="molecule type" value="Genomic_DNA"/>
</dbReference>